<reference evidence="1 2" key="1">
    <citation type="submission" date="2014-04" db="EMBL/GenBank/DDBJ databases">
        <authorList>
            <consortium name="DOE Joint Genome Institute"/>
            <person name="Kuo A."/>
            <person name="Zuccaro A."/>
            <person name="Kohler A."/>
            <person name="Nagy L.G."/>
            <person name="Floudas D."/>
            <person name="Copeland A."/>
            <person name="Barry K.W."/>
            <person name="Cichocki N."/>
            <person name="Veneault-Fourrey C."/>
            <person name="LaButti K."/>
            <person name="Lindquist E.A."/>
            <person name="Lipzen A."/>
            <person name="Lundell T."/>
            <person name="Morin E."/>
            <person name="Murat C."/>
            <person name="Sun H."/>
            <person name="Tunlid A."/>
            <person name="Henrissat B."/>
            <person name="Grigoriev I.V."/>
            <person name="Hibbett D.S."/>
            <person name="Martin F."/>
            <person name="Nordberg H.P."/>
            <person name="Cantor M.N."/>
            <person name="Hua S.X."/>
        </authorList>
    </citation>
    <scope>NUCLEOTIDE SEQUENCE [LARGE SCALE GENOMIC DNA]</scope>
    <source>
        <strain evidence="1 2">MAFF 305830</strain>
    </source>
</reference>
<keyword evidence="2" id="KW-1185">Reference proteome</keyword>
<accession>A0A0C2WZI3</accession>
<dbReference type="HOGENOM" id="CLU_2559743_0_0_1"/>
<reference evidence="2" key="2">
    <citation type="submission" date="2015-01" db="EMBL/GenBank/DDBJ databases">
        <title>Evolutionary Origins and Diversification of the Mycorrhizal Mutualists.</title>
        <authorList>
            <consortium name="DOE Joint Genome Institute"/>
            <consortium name="Mycorrhizal Genomics Consortium"/>
            <person name="Kohler A."/>
            <person name="Kuo A."/>
            <person name="Nagy L.G."/>
            <person name="Floudas D."/>
            <person name="Copeland A."/>
            <person name="Barry K.W."/>
            <person name="Cichocki N."/>
            <person name="Veneault-Fourrey C."/>
            <person name="LaButti K."/>
            <person name="Lindquist E.A."/>
            <person name="Lipzen A."/>
            <person name="Lundell T."/>
            <person name="Morin E."/>
            <person name="Murat C."/>
            <person name="Riley R."/>
            <person name="Ohm R."/>
            <person name="Sun H."/>
            <person name="Tunlid A."/>
            <person name="Henrissat B."/>
            <person name="Grigoriev I.V."/>
            <person name="Hibbett D.S."/>
            <person name="Martin F."/>
        </authorList>
    </citation>
    <scope>NUCLEOTIDE SEQUENCE [LARGE SCALE GENOMIC DNA]</scope>
    <source>
        <strain evidence="2">MAFF 305830</strain>
    </source>
</reference>
<dbReference type="EMBL" id="KN824350">
    <property type="protein sequence ID" value="KIM22687.1"/>
    <property type="molecule type" value="Genomic_DNA"/>
</dbReference>
<dbReference type="AlphaFoldDB" id="A0A0C2WZI3"/>
<sequence>MPTGVVFQMDMREKGFVDKDTIGWRNPSRLDMVKCANGNCHEVASLLARSLPGRRAEKMIGCLWQMAGPVNRTGRGTRASHF</sequence>
<name>A0A0C2WZI3_SERVB</name>
<gene>
    <name evidence="1" type="ORF">M408DRAFT_28526</name>
</gene>
<proteinExistence type="predicted"/>
<protein>
    <submittedName>
        <fullName evidence="1">Uncharacterized protein</fullName>
    </submittedName>
</protein>
<organism evidence="1 2">
    <name type="scientific">Serendipita vermifera MAFF 305830</name>
    <dbReference type="NCBI Taxonomy" id="933852"/>
    <lineage>
        <taxon>Eukaryota</taxon>
        <taxon>Fungi</taxon>
        <taxon>Dikarya</taxon>
        <taxon>Basidiomycota</taxon>
        <taxon>Agaricomycotina</taxon>
        <taxon>Agaricomycetes</taxon>
        <taxon>Sebacinales</taxon>
        <taxon>Serendipitaceae</taxon>
        <taxon>Serendipita</taxon>
    </lineage>
</organism>
<evidence type="ECO:0000313" key="2">
    <source>
        <dbReference type="Proteomes" id="UP000054097"/>
    </source>
</evidence>
<dbReference type="Proteomes" id="UP000054097">
    <property type="component" value="Unassembled WGS sequence"/>
</dbReference>
<evidence type="ECO:0000313" key="1">
    <source>
        <dbReference type="EMBL" id="KIM22687.1"/>
    </source>
</evidence>